<name>A0AAE3YLV3_9ACTN</name>
<gene>
    <name evidence="6" type="ORF">J2S41_001014</name>
</gene>
<evidence type="ECO:0000259" key="5">
    <source>
        <dbReference type="Pfam" id="PF13490"/>
    </source>
</evidence>
<sequence>MGDDHQHAALALYLLGALPERERADFERHLAGCDRCLDEAMDLGPTTSGLGQFSDDDIHAFLTAVGTDDPLAPIPATAPRAAPSDQDGPAREPSPGDLPASGTPAHHVPSSGTPARDLPASGTPGHDLPASGTPGHHVPSSGTPARDSPENGTPAAGIPVGGTPDRGIPAGDTATRGETPAAPRPRGRADAPSRPADNRPSSRRRRRTVVTAAAAVLLVVVAGLSVVFLRGGDPSTPGDPALVTIAEAEGSGVTLAVSIIETPTDGEIVRATVSGLQPGTPYRLYAAGRSGETFVIRDWAARPGVHDVEGRLPAPADTLASFTVALADGGPIITALISGATPTPR</sequence>
<feature type="transmembrane region" description="Helical" evidence="4">
    <location>
        <begin position="209"/>
        <end position="229"/>
    </location>
</feature>
<feature type="domain" description="Putative zinc-finger" evidence="5">
    <location>
        <begin position="8"/>
        <end position="36"/>
    </location>
</feature>
<dbReference type="Gene3D" id="1.10.10.1320">
    <property type="entry name" value="Anti-sigma factor, zinc-finger domain"/>
    <property type="match status" value="1"/>
</dbReference>
<keyword evidence="2" id="KW-0804">Transcription</keyword>
<protein>
    <recommendedName>
        <fullName evidence="5">Putative zinc-finger domain-containing protein</fullName>
    </recommendedName>
</protein>
<dbReference type="AlphaFoldDB" id="A0AAE3YLV3"/>
<evidence type="ECO:0000313" key="7">
    <source>
        <dbReference type="Proteomes" id="UP001183643"/>
    </source>
</evidence>
<evidence type="ECO:0000256" key="3">
    <source>
        <dbReference type="SAM" id="MobiDB-lite"/>
    </source>
</evidence>
<feature type="compositionally biased region" description="Low complexity" evidence="3">
    <location>
        <begin position="190"/>
        <end position="199"/>
    </location>
</feature>
<accession>A0AAE3YLV3</accession>
<evidence type="ECO:0000256" key="2">
    <source>
        <dbReference type="ARBA" id="ARBA00023163"/>
    </source>
</evidence>
<keyword evidence="4" id="KW-0472">Membrane</keyword>
<keyword evidence="1" id="KW-0805">Transcription regulation</keyword>
<evidence type="ECO:0000256" key="4">
    <source>
        <dbReference type="SAM" id="Phobius"/>
    </source>
</evidence>
<keyword evidence="4" id="KW-0812">Transmembrane</keyword>
<keyword evidence="7" id="KW-1185">Reference proteome</keyword>
<keyword evidence="4" id="KW-1133">Transmembrane helix</keyword>
<comment type="caution">
    <text evidence="6">The sequence shown here is derived from an EMBL/GenBank/DDBJ whole genome shotgun (WGS) entry which is preliminary data.</text>
</comment>
<dbReference type="Pfam" id="PF13490">
    <property type="entry name" value="zf-HC2"/>
    <property type="match status" value="1"/>
</dbReference>
<dbReference type="Proteomes" id="UP001183643">
    <property type="component" value="Unassembled WGS sequence"/>
</dbReference>
<dbReference type="InterPro" id="IPR027383">
    <property type="entry name" value="Znf_put"/>
</dbReference>
<evidence type="ECO:0000313" key="6">
    <source>
        <dbReference type="EMBL" id="MDR7274236.1"/>
    </source>
</evidence>
<organism evidence="6 7">
    <name type="scientific">Catenuloplanes atrovinosus</name>
    <dbReference type="NCBI Taxonomy" id="137266"/>
    <lineage>
        <taxon>Bacteria</taxon>
        <taxon>Bacillati</taxon>
        <taxon>Actinomycetota</taxon>
        <taxon>Actinomycetes</taxon>
        <taxon>Micromonosporales</taxon>
        <taxon>Micromonosporaceae</taxon>
        <taxon>Catenuloplanes</taxon>
    </lineage>
</organism>
<feature type="compositionally biased region" description="Low complexity" evidence="3">
    <location>
        <begin position="70"/>
        <end position="83"/>
    </location>
</feature>
<reference evidence="6" key="1">
    <citation type="submission" date="2023-07" db="EMBL/GenBank/DDBJ databases">
        <title>Sequencing the genomes of 1000 actinobacteria strains.</title>
        <authorList>
            <person name="Klenk H.-P."/>
        </authorList>
    </citation>
    <scope>NUCLEOTIDE SEQUENCE</scope>
    <source>
        <strain evidence="6">DSM 44707</strain>
    </source>
</reference>
<dbReference type="EMBL" id="JAVDYB010000001">
    <property type="protein sequence ID" value="MDR7274236.1"/>
    <property type="molecule type" value="Genomic_DNA"/>
</dbReference>
<dbReference type="RefSeq" id="WP_310363657.1">
    <property type="nucleotide sequence ID" value="NZ_JAVDYB010000001.1"/>
</dbReference>
<feature type="region of interest" description="Disordered" evidence="3">
    <location>
        <begin position="70"/>
        <end position="207"/>
    </location>
</feature>
<dbReference type="InterPro" id="IPR041916">
    <property type="entry name" value="Anti_sigma_zinc_sf"/>
</dbReference>
<evidence type="ECO:0000256" key="1">
    <source>
        <dbReference type="ARBA" id="ARBA00023015"/>
    </source>
</evidence>
<proteinExistence type="predicted"/>